<evidence type="ECO:0000256" key="2">
    <source>
        <dbReference type="SAM" id="Phobius"/>
    </source>
</evidence>
<dbReference type="Proteomes" id="UP000010931">
    <property type="component" value="Unassembled WGS sequence"/>
</dbReference>
<feature type="domain" description="DUF4190" evidence="3">
    <location>
        <begin position="228"/>
        <end position="294"/>
    </location>
</feature>
<sequence>MSDAAQPSQSPENVPEGASSEGAATGETVSDSPASGTPARVPLDKPPAGAAPGGRTEAEPEFDPWAPPADDSPRSGSVPDGPGGTVFWNNGDATPPPPAVHNHPTVTSTPTGAPPAPQASQPWANPFAPPGAPAAGTPQDNPFAPPAPHASYAQPAAPGEPVPPPPIAPGGPGQVPYAYPPYPSGPGYGYPQQAGYGGPGPGYPAPPMYGGGPGYGWAPMGPQPMNGLGTASLVVGIASAVLFCLWPLAIILGILAVVFGLISRGRARRGQATNPGQALAGIICGGVAIVLAVAFGVLIIAFGDEGSADDVDGSFSTSLSQQL</sequence>
<keyword evidence="2" id="KW-0472">Membrane</keyword>
<evidence type="ECO:0000256" key="1">
    <source>
        <dbReference type="SAM" id="MobiDB-lite"/>
    </source>
</evidence>
<accession>L7FG04</accession>
<dbReference type="RefSeq" id="WP_006375145.1">
    <property type="nucleotide sequence ID" value="NZ_AEJB01000133.1"/>
</dbReference>
<name>L7FG04_STRT8</name>
<keyword evidence="2" id="KW-1133">Transmembrane helix</keyword>
<evidence type="ECO:0000313" key="4">
    <source>
        <dbReference type="EMBL" id="ELP69600.1"/>
    </source>
</evidence>
<feature type="region of interest" description="Disordered" evidence="1">
    <location>
        <begin position="1"/>
        <end position="173"/>
    </location>
</feature>
<comment type="caution">
    <text evidence="4">The sequence shown here is derived from an EMBL/GenBank/DDBJ whole genome shotgun (WGS) entry which is preliminary data.</text>
</comment>
<feature type="compositionally biased region" description="Polar residues" evidence="1">
    <location>
        <begin position="1"/>
        <end position="12"/>
    </location>
</feature>
<dbReference type="AlphaFoldDB" id="L7FG04"/>
<evidence type="ECO:0000259" key="3">
    <source>
        <dbReference type="Pfam" id="PF13828"/>
    </source>
</evidence>
<keyword evidence="2" id="KW-0812">Transmembrane</keyword>
<keyword evidence="5" id="KW-1185">Reference proteome</keyword>
<organism evidence="4 5">
    <name type="scientific">Streptomyces turgidiscabies (strain Car8)</name>
    <dbReference type="NCBI Taxonomy" id="698760"/>
    <lineage>
        <taxon>Bacteria</taxon>
        <taxon>Bacillati</taxon>
        <taxon>Actinomycetota</taxon>
        <taxon>Actinomycetes</taxon>
        <taxon>Kitasatosporales</taxon>
        <taxon>Streptomycetaceae</taxon>
        <taxon>Streptomyces</taxon>
    </lineage>
</organism>
<gene>
    <name evidence="4" type="ORF">STRTUCAR8_07911</name>
</gene>
<feature type="transmembrane region" description="Helical" evidence="2">
    <location>
        <begin position="233"/>
        <end position="259"/>
    </location>
</feature>
<feature type="transmembrane region" description="Helical" evidence="2">
    <location>
        <begin position="279"/>
        <end position="302"/>
    </location>
</feature>
<feature type="compositionally biased region" description="Pro residues" evidence="1">
    <location>
        <begin position="158"/>
        <end position="169"/>
    </location>
</feature>
<dbReference type="EMBL" id="AEJB01000133">
    <property type="protein sequence ID" value="ELP69600.1"/>
    <property type="molecule type" value="Genomic_DNA"/>
</dbReference>
<protein>
    <recommendedName>
        <fullName evidence="3">DUF4190 domain-containing protein</fullName>
    </recommendedName>
</protein>
<proteinExistence type="predicted"/>
<dbReference type="InterPro" id="IPR025241">
    <property type="entry name" value="DUF4190"/>
</dbReference>
<dbReference type="STRING" id="85558.T45_08052"/>
<dbReference type="Pfam" id="PF13828">
    <property type="entry name" value="DUF4190"/>
    <property type="match status" value="1"/>
</dbReference>
<evidence type="ECO:0000313" key="5">
    <source>
        <dbReference type="Proteomes" id="UP000010931"/>
    </source>
</evidence>
<reference evidence="4 5" key="1">
    <citation type="journal article" date="2011" name="Plasmid">
        <title>Streptomyces turgidiscabies Car8 contains a modular pathogenicity island that shares virulence genes with other actinobacterial plant pathogens.</title>
        <authorList>
            <person name="Huguet-Tapia J.C."/>
            <person name="Badger J.H."/>
            <person name="Loria R."/>
            <person name="Pettis G.S."/>
        </authorList>
    </citation>
    <scope>NUCLEOTIDE SEQUENCE [LARGE SCALE GENOMIC DNA]</scope>
    <source>
        <strain evidence="4 5">Car8</strain>
    </source>
</reference>
<dbReference type="PATRIC" id="fig|698760.3.peg.1732"/>
<dbReference type="GeneID" id="97404322"/>